<evidence type="ECO:0000313" key="9">
    <source>
        <dbReference type="EMBL" id="PNF34373.1"/>
    </source>
</evidence>
<keyword evidence="7" id="KW-0539">Nucleus</keyword>
<evidence type="ECO:0000256" key="3">
    <source>
        <dbReference type="ARBA" id="ARBA00006958"/>
    </source>
</evidence>
<proteinExistence type="inferred from homology"/>
<evidence type="ECO:0000259" key="8">
    <source>
        <dbReference type="Pfam" id="PF13359"/>
    </source>
</evidence>
<keyword evidence="6" id="KW-0378">Hydrolase</keyword>
<name>A0A2J7R0L1_9NEOP</name>
<dbReference type="InParanoid" id="A0A2J7R0L1"/>
<gene>
    <name evidence="9" type="ORF">B7P43_G15315</name>
</gene>
<dbReference type="InterPro" id="IPR027806">
    <property type="entry name" value="HARBI1_dom"/>
</dbReference>
<dbReference type="GO" id="GO:0005634">
    <property type="term" value="C:nucleus"/>
    <property type="evidence" value="ECO:0007669"/>
    <property type="project" value="UniProtKB-SubCell"/>
</dbReference>
<comment type="similarity">
    <text evidence="3">Belongs to the HARBI1 family.</text>
</comment>
<comment type="subcellular location">
    <subcellularLocation>
        <location evidence="2">Nucleus</location>
    </subcellularLocation>
</comment>
<comment type="caution">
    <text evidence="9">The sequence shown here is derived from an EMBL/GenBank/DDBJ whole genome shotgun (WGS) entry which is preliminary data.</text>
</comment>
<evidence type="ECO:0000256" key="6">
    <source>
        <dbReference type="ARBA" id="ARBA00022801"/>
    </source>
</evidence>
<dbReference type="PANTHER" id="PTHR22930:SF269">
    <property type="entry name" value="NUCLEASE HARBI1-LIKE PROTEIN"/>
    <property type="match status" value="1"/>
</dbReference>
<dbReference type="OrthoDB" id="8189124at2759"/>
<sequence length="286" mass="32693">MYKNFTRMHPSDFELLINLIGPKIFKKDTVFRKAIPVLERLAVTLRFLATGDSYVSLQYLFKISKQTISTIVPELCGALVEALKDFIKVNFCSLYLQIPKTKHEWLGVANEFERTWNFPHCLGAIDGKHIALQCPMNSGSEYFNFKGFFSLVLLAICDANYNFIFVDTGCQGRISDGGVFANTEFCKRMTRNSLNLPQPAPLKGRRALPFFLIGDEAFPMSENLVKVYPGYHPKGSKERIFNYRLSRVRRLVENVFGIVSSTFRVLRKPLLLERRKPQLVVMTSVA</sequence>
<dbReference type="EMBL" id="NEVH01008231">
    <property type="protein sequence ID" value="PNF34373.1"/>
    <property type="molecule type" value="Genomic_DNA"/>
</dbReference>
<evidence type="ECO:0000313" key="10">
    <source>
        <dbReference type="Proteomes" id="UP000235965"/>
    </source>
</evidence>
<dbReference type="GO" id="GO:0016787">
    <property type="term" value="F:hydrolase activity"/>
    <property type="evidence" value="ECO:0007669"/>
    <property type="project" value="UniProtKB-KW"/>
</dbReference>
<dbReference type="PANTHER" id="PTHR22930">
    <property type="match status" value="1"/>
</dbReference>
<dbReference type="AlphaFoldDB" id="A0A2J7R0L1"/>
<dbReference type="GO" id="GO:0004518">
    <property type="term" value="F:nuclease activity"/>
    <property type="evidence" value="ECO:0007669"/>
    <property type="project" value="UniProtKB-KW"/>
</dbReference>
<evidence type="ECO:0000256" key="7">
    <source>
        <dbReference type="ARBA" id="ARBA00023242"/>
    </source>
</evidence>
<dbReference type="STRING" id="105785.A0A2J7R0L1"/>
<accession>A0A2J7R0L1</accession>
<feature type="domain" description="DDE Tnp4" evidence="8">
    <location>
        <begin position="125"/>
        <end position="277"/>
    </location>
</feature>
<keyword evidence="5" id="KW-0479">Metal-binding</keyword>
<organism evidence="9 10">
    <name type="scientific">Cryptotermes secundus</name>
    <dbReference type="NCBI Taxonomy" id="105785"/>
    <lineage>
        <taxon>Eukaryota</taxon>
        <taxon>Metazoa</taxon>
        <taxon>Ecdysozoa</taxon>
        <taxon>Arthropoda</taxon>
        <taxon>Hexapoda</taxon>
        <taxon>Insecta</taxon>
        <taxon>Pterygota</taxon>
        <taxon>Neoptera</taxon>
        <taxon>Polyneoptera</taxon>
        <taxon>Dictyoptera</taxon>
        <taxon>Blattodea</taxon>
        <taxon>Blattoidea</taxon>
        <taxon>Termitoidae</taxon>
        <taxon>Kalotermitidae</taxon>
        <taxon>Cryptotermitinae</taxon>
        <taxon>Cryptotermes</taxon>
    </lineage>
</organism>
<reference evidence="9 10" key="1">
    <citation type="submission" date="2017-12" db="EMBL/GenBank/DDBJ databases">
        <title>Hemimetabolous genomes reveal molecular basis of termite eusociality.</title>
        <authorList>
            <person name="Harrison M.C."/>
            <person name="Jongepier E."/>
            <person name="Robertson H.M."/>
            <person name="Arning N."/>
            <person name="Bitard-Feildel T."/>
            <person name="Chao H."/>
            <person name="Childers C.P."/>
            <person name="Dinh H."/>
            <person name="Doddapaneni H."/>
            <person name="Dugan S."/>
            <person name="Gowin J."/>
            <person name="Greiner C."/>
            <person name="Han Y."/>
            <person name="Hu H."/>
            <person name="Hughes D.S.T."/>
            <person name="Huylmans A.-K."/>
            <person name="Kemena C."/>
            <person name="Kremer L.P.M."/>
            <person name="Lee S.L."/>
            <person name="Lopez-Ezquerra A."/>
            <person name="Mallet L."/>
            <person name="Monroy-Kuhn J.M."/>
            <person name="Moser A."/>
            <person name="Murali S.C."/>
            <person name="Muzny D.M."/>
            <person name="Otani S."/>
            <person name="Piulachs M.-D."/>
            <person name="Poelchau M."/>
            <person name="Qu J."/>
            <person name="Schaub F."/>
            <person name="Wada-Katsumata A."/>
            <person name="Worley K.C."/>
            <person name="Xie Q."/>
            <person name="Ylla G."/>
            <person name="Poulsen M."/>
            <person name="Gibbs R.A."/>
            <person name="Schal C."/>
            <person name="Richards S."/>
            <person name="Belles X."/>
            <person name="Korb J."/>
            <person name="Bornberg-Bauer E."/>
        </authorList>
    </citation>
    <scope>NUCLEOTIDE SEQUENCE [LARGE SCALE GENOMIC DNA]</scope>
    <source>
        <tissue evidence="9">Whole body</tissue>
    </source>
</reference>
<evidence type="ECO:0000256" key="5">
    <source>
        <dbReference type="ARBA" id="ARBA00022723"/>
    </source>
</evidence>
<dbReference type="InterPro" id="IPR045249">
    <property type="entry name" value="HARBI1-like"/>
</dbReference>
<protein>
    <recommendedName>
        <fullName evidence="8">DDE Tnp4 domain-containing protein</fullName>
    </recommendedName>
</protein>
<evidence type="ECO:0000256" key="2">
    <source>
        <dbReference type="ARBA" id="ARBA00004123"/>
    </source>
</evidence>
<dbReference type="Proteomes" id="UP000235965">
    <property type="component" value="Unassembled WGS sequence"/>
</dbReference>
<dbReference type="GO" id="GO:0046872">
    <property type="term" value="F:metal ion binding"/>
    <property type="evidence" value="ECO:0007669"/>
    <property type="project" value="UniProtKB-KW"/>
</dbReference>
<keyword evidence="4" id="KW-0540">Nuclease</keyword>
<keyword evidence="10" id="KW-1185">Reference proteome</keyword>
<evidence type="ECO:0000256" key="4">
    <source>
        <dbReference type="ARBA" id="ARBA00022722"/>
    </source>
</evidence>
<comment type="cofactor">
    <cofactor evidence="1">
        <name>a divalent metal cation</name>
        <dbReference type="ChEBI" id="CHEBI:60240"/>
    </cofactor>
</comment>
<dbReference type="FunCoup" id="A0A2J7R0L1">
    <property type="interactions" value="1"/>
</dbReference>
<evidence type="ECO:0000256" key="1">
    <source>
        <dbReference type="ARBA" id="ARBA00001968"/>
    </source>
</evidence>
<dbReference type="Pfam" id="PF13359">
    <property type="entry name" value="DDE_Tnp_4"/>
    <property type="match status" value="1"/>
</dbReference>